<dbReference type="Proteomes" id="UP001500622">
    <property type="component" value="Unassembled WGS sequence"/>
</dbReference>
<keyword evidence="1" id="KW-0472">Membrane</keyword>
<feature type="transmembrane region" description="Helical" evidence="1">
    <location>
        <begin position="150"/>
        <end position="169"/>
    </location>
</feature>
<evidence type="ECO:0000256" key="1">
    <source>
        <dbReference type="SAM" id="Phobius"/>
    </source>
</evidence>
<organism evidence="2 3">
    <name type="scientific">Georgenia halophila</name>
    <dbReference type="NCBI Taxonomy" id="620889"/>
    <lineage>
        <taxon>Bacteria</taxon>
        <taxon>Bacillati</taxon>
        <taxon>Actinomycetota</taxon>
        <taxon>Actinomycetes</taxon>
        <taxon>Micrococcales</taxon>
        <taxon>Bogoriellaceae</taxon>
        <taxon>Georgenia</taxon>
    </lineage>
</organism>
<feature type="transmembrane region" description="Helical" evidence="1">
    <location>
        <begin position="181"/>
        <end position="204"/>
    </location>
</feature>
<comment type="caution">
    <text evidence="2">The sequence shown here is derived from an EMBL/GenBank/DDBJ whole genome shotgun (WGS) entry which is preliminary data.</text>
</comment>
<protein>
    <recommendedName>
        <fullName evidence="4">ABC-2 transporter permease</fullName>
    </recommendedName>
</protein>
<reference evidence="3" key="1">
    <citation type="journal article" date="2019" name="Int. J. Syst. Evol. Microbiol.">
        <title>The Global Catalogue of Microorganisms (GCM) 10K type strain sequencing project: providing services to taxonomists for standard genome sequencing and annotation.</title>
        <authorList>
            <consortium name="The Broad Institute Genomics Platform"/>
            <consortium name="The Broad Institute Genome Sequencing Center for Infectious Disease"/>
            <person name="Wu L."/>
            <person name="Ma J."/>
        </authorList>
    </citation>
    <scope>NUCLEOTIDE SEQUENCE [LARGE SCALE GENOMIC DNA]</scope>
    <source>
        <strain evidence="3">JCM 17810</strain>
    </source>
</reference>
<dbReference type="EMBL" id="BAABGN010000002">
    <property type="protein sequence ID" value="GAA4419102.1"/>
    <property type="molecule type" value="Genomic_DNA"/>
</dbReference>
<accession>A0ABP8L026</accession>
<name>A0ABP8L026_9MICO</name>
<dbReference type="RefSeq" id="WP_345215318.1">
    <property type="nucleotide sequence ID" value="NZ_BAABGN010000002.1"/>
</dbReference>
<evidence type="ECO:0000313" key="3">
    <source>
        <dbReference type="Proteomes" id="UP001500622"/>
    </source>
</evidence>
<feature type="transmembrane region" description="Helical" evidence="1">
    <location>
        <begin position="20"/>
        <end position="46"/>
    </location>
</feature>
<evidence type="ECO:0000313" key="2">
    <source>
        <dbReference type="EMBL" id="GAA4419102.1"/>
    </source>
</evidence>
<sequence>MTATFARFDLMVWFPRRQTLLTLAFIAVAGVLLPVPGLAIVAAALVASLQMSAPFLADEHGRMDTLYGVLPISRGAVVAGRALSLLAYYAAAAVLATAVTITMASVRGDQITVELVLIAHACAAGVVGIAMSLQLPILFRVGYSRGRLMVVYAPTIVMFGAAWLLQATGLHTPLLNALSDVPAALVIGAGLAVAVLGVLVAVGVSTRFYRTREL</sequence>
<evidence type="ECO:0008006" key="4">
    <source>
        <dbReference type="Google" id="ProtNLM"/>
    </source>
</evidence>
<feature type="transmembrane region" description="Helical" evidence="1">
    <location>
        <begin position="82"/>
        <end position="103"/>
    </location>
</feature>
<keyword evidence="3" id="KW-1185">Reference proteome</keyword>
<feature type="transmembrane region" description="Helical" evidence="1">
    <location>
        <begin position="115"/>
        <end position="138"/>
    </location>
</feature>
<keyword evidence="1" id="KW-1133">Transmembrane helix</keyword>
<keyword evidence="1" id="KW-0812">Transmembrane</keyword>
<dbReference type="InterPro" id="IPR025699">
    <property type="entry name" value="ABC2_memb-like"/>
</dbReference>
<dbReference type="Pfam" id="PF13346">
    <property type="entry name" value="ABC2_membrane_5"/>
    <property type="match status" value="1"/>
</dbReference>
<gene>
    <name evidence="2" type="ORF">GCM10023169_09450</name>
</gene>
<proteinExistence type="predicted"/>